<keyword evidence="2" id="KW-0472">Membrane</keyword>
<evidence type="ECO:0000313" key="3">
    <source>
        <dbReference type="EMBL" id="GAA2658857.1"/>
    </source>
</evidence>
<evidence type="ECO:0008006" key="5">
    <source>
        <dbReference type="Google" id="ProtNLM"/>
    </source>
</evidence>
<reference evidence="3 4" key="1">
    <citation type="journal article" date="2019" name="Int. J. Syst. Evol. Microbiol.">
        <title>The Global Catalogue of Microorganisms (GCM) 10K type strain sequencing project: providing services to taxonomists for standard genome sequencing and annotation.</title>
        <authorList>
            <consortium name="The Broad Institute Genomics Platform"/>
            <consortium name="The Broad Institute Genome Sequencing Center for Infectious Disease"/>
            <person name="Wu L."/>
            <person name="Ma J."/>
        </authorList>
    </citation>
    <scope>NUCLEOTIDE SEQUENCE [LARGE SCALE GENOMIC DNA]</scope>
    <source>
        <strain evidence="3 4">JCM 16374</strain>
    </source>
</reference>
<comment type="caution">
    <text evidence="3">The sequence shown here is derived from an EMBL/GenBank/DDBJ whole genome shotgun (WGS) entry which is preliminary data.</text>
</comment>
<feature type="compositionally biased region" description="Gly residues" evidence="1">
    <location>
        <begin position="69"/>
        <end position="89"/>
    </location>
</feature>
<evidence type="ECO:0000313" key="4">
    <source>
        <dbReference type="Proteomes" id="UP001500994"/>
    </source>
</evidence>
<feature type="transmembrane region" description="Helical" evidence="2">
    <location>
        <begin position="30"/>
        <end position="51"/>
    </location>
</feature>
<keyword evidence="2" id="KW-0812">Transmembrane</keyword>
<feature type="region of interest" description="Disordered" evidence="1">
    <location>
        <begin position="55"/>
        <end position="104"/>
    </location>
</feature>
<name>A0ABN3RRY0_9ACTN</name>
<accession>A0ABN3RRY0</accession>
<evidence type="ECO:0000256" key="2">
    <source>
        <dbReference type="SAM" id="Phobius"/>
    </source>
</evidence>
<keyword evidence="4" id="KW-1185">Reference proteome</keyword>
<dbReference type="Proteomes" id="UP001500994">
    <property type="component" value="Unassembled WGS sequence"/>
</dbReference>
<proteinExistence type="predicted"/>
<keyword evidence="2" id="KW-1133">Transmembrane helix</keyword>
<protein>
    <recommendedName>
        <fullName evidence="5">DUF3558 domain-containing protein</fullName>
    </recommendedName>
</protein>
<sequence>MDQWNEDKQDWLEPARPVGAPPDGRSRRMLIVTGSVVVLVAAAVVGLWQLARDGQPDSPGWSGAPPTAPGGGWSSSPGGGWSSSPGGGPVASPGSGDLASAPDPCAALDASTAAAWGLSAGRPNNPTDPQAGLKACTWSGTVGGAAVTYTLIYAKDIPVSPEPTPTSVVGIPSASVLGNDQGCAIVWPTSFGKVFAHVKVDSGTQPDLCNSAATFATQVAPRVPS</sequence>
<feature type="region of interest" description="Disordered" evidence="1">
    <location>
        <begin position="1"/>
        <end position="26"/>
    </location>
</feature>
<dbReference type="RefSeq" id="WP_344575374.1">
    <property type="nucleotide sequence ID" value="NZ_BAAARK010000006.1"/>
</dbReference>
<gene>
    <name evidence="3" type="ORF">GCM10009864_27070</name>
</gene>
<evidence type="ECO:0000256" key="1">
    <source>
        <dbReference type="SAM" id="MobiDB-lite"/>
    </source>
</evidence>
<dbReference type="EMBL" id="BAAARK010000006">
    <property type="protein sequence ID" value="GAA2658857.1"/>
    <property type="molecule type" value="Genomic_DNA"/>
</dbReference>
<organism evidence="3 4">
    <name type="scientific">Streptomyces lunalinharesii</name>
    <dbReference type="NCBI Taxonomy" id="333384"/>
    <lineage>
        <taxon>Bacteria</taxon>
        <taxon>Bacillati</taxon>
        <taxon>Actinomycetota</taxon>
        <taxon>Actinomycetes</taxon>
        <taxon>Kitasatosporales</taxon>
        <taxon>Streptomycetaceae</taxon>
        <taxon>Streptomyces</taxon>
    </lineage>
</organism>
<feature type="compositionally biased region" description="Basic and acidic residues" evidence="1">
    <location>
        <begin position="1"/>
        <end position="13"/>
    </location>
</feature>